<protein>
    <submittedName>
        <fullName evidence="3">Response regulator</fullName>
    </submittedName>
</protein>
<dbReference type="GO" id="GO:0000160">
    <property type="term" value="P:phosphorelay signal transduction system"/>
    <property type="evidence" value="ECO:0007669"/>
    <property type="project" value="InterPro"/>
</dbReference>
<gene>
    <name evidence="3" type="ORF">FKG94_27370</name>
</gene>
<reference evidence="3 4" key="1">
    <citation type="submission" date="2019-06" db="EMBL/GenBank/DDBJ databases">
        <title>Whole genome sequence for Cellvibrionaceae sp. R142.</title>
        <authorList>
            <person name="Wang G."/>
        </authorList>
    </citation>
    <scope>NUCLEOTIDE SEQUENCE [LARGE SCALE GENOMIC DNA]</scope>
    <source>
        <strain evidence="3 4">R142</strain>
    </source>
</reference>
<keyword evidence="1" id="KW-0597">Phosphoprotein</keyword>
<dbReference type="InterPro" id="IPR052893">
    <property type="entry name" value="TCS_response_regulator"/>
</dbReference>
<proteinExistence type="predicted"/>
<dbReference type="InterPro" id="IPR001789">
    <property type="entry name" value="Sig_transdc_resp-reg_receiver"/>
</dbReference>
<comment type="caution">
    <text evidence="3">The sequence shown here is derived from an EMBL/GenBank/DDBJ whole genome shotgun (WGS) entry which is preliminary data.</text>
</comment>
<dbReference type="PROSITE" id="PS50110">
    <property type="entry name" value="RESPONSE_REGULATORY"/>
    <property type="match status" value="1"/>
</dbReference>
<evidence type="ECO:0000256" key="1">
    <source>
        <dbReference type="PROSITE-ProRule" id="PRU00169"/>
    </source>
</evidence>
<dbReference type="OrthoDB" id="9793549at2"/>
<dbReference type="InterPro" id="IPR011006">
    <property type="entry name" value="CheY-like_superfamily"/>
</dbReference>
<evidence type="ECO:0000259" key="2">
    <source>
        <dbReference type="PROSITE" id="PS50110"/>
    </source>
</evidence>
<sequence length="146" mass="16391">MSLSLSADVVPKPQLIIAEDDPDDQMLMKDALVQNGVREKDVRFASDGQELLSLLACSVQNPAIILLDLNMPRKDGRQTLREIKGTESYKHIPVIVFTTSSSDEDILLTYQQGGNTFFTKPSTFDELVDIFALIKKYWIETAVLTR</sequence>
<dbReference type="PANTHER" id="PTHR44520:SF2">
    <property type="entry name" value="RESPONSE REGULATOR RCP1"/>
    <property type="match status" value="1"/>
</dbReference>
<dbReference type="SUPFAM" id="SSF52172">
    <property type="entry name" value="CheY-like"/>
    <property type="match status" value="1"/>
</dbReference>
<dbReference type="EMBL" id="VHSG01000042">
    <property type="protein sequence ID" value="TQV66315.1"/>
    <property type="molecule type" value="Genomic_DNA"/>
</dbReference>
<dbReference type="RefSeq" id="WP_142930140.1">
    <property type="nucleotide sequence ID" value="NZ_ML660117.1"/>
</dbReference>
<dbReference type="AlphaFoldDB" id="A0A545SMX6"/>
<dbReference type="Gene3D" id="3.40.50.2300">
    <property type="match status" value="1"/>
</dbReference>
<keyword evidence="4" id="KW-1185">Reference proteome</keyword>
<feature type="domain" description="Response regulatory" evidence="2">
    <location>
        <begin position="14"/>
        <end position="135"/>
    </location>
</feature>
<evidence type="ECO:0000313" key="4">
    <source>
        <dbReference type="Proteomes" id="UP000319732"/>
    </source>
</evidence>
<organism evidence="3 4">
    <name type="scientific">Exilibacterium tricleocarpae</name>
    <dbReference type="NCBI Taxonomy" id="2591008"/>
    <lineage>
        <taxon>Bacteria</taxon>
        <taxon>Pseudomonadati</taxon>
        <taxon>Pseudomonadota</taxon>
        <taxon>Gammaproteobacteria</taxon>
        <taxon>Cellvibrionales</taxon>
        <taxon>Cellvibrionaceae</taxon>
        <taxon>Exilibacterium</taxon>
    </lineage>
</organism>
<dbReference type="Proteomes" id="UP000319732">
    <property type="component" value="Unassembled WGS sequence"/>
</dbReference>
<accession>A0A545SMX6</accession>
<evidence type="ECO:0000313" key="3">
    <source>
        <dbReference type="EMBL" id="TQV66315.1"/>
    </source>
</evidence>
<feature type="modified residue" description="4-aspartylphosphate" evidence="1">
    <location>
        <position position="68"/>
    </location>
</feature>
<name>A0A545SMX6_9GAMM</name>
<dbReference type="PANTHER" id="PTHR44520">
    <property type="entry name" value="RESPONSE REGULATOR RCP1-RELATED"/>
    <property type="match status" value="1"/>
</dbReference>
<dbReference type="CDD" id="cd17557">
    <property type="entry name" value="REC_Rcp-like"/>
    <property type="match status" value="1"/>
</dbReference>
<dbReference type="SMART" id="SM00448">
    <property type="entry name" value="REC"/>
    <property type="match status" value="1"/>
</dbReference>
<dbReference type="Pfam" id="PF00072">
    <property type="entry name" value="Response_reg"/>
    <property type="match status" value="1"/>
</dbReference>